<dbReference type="Proteomes" id="UP001056120">
    <property type="component" value="Linkage Group LG16"/>
</dbReference>
<protein>
    <submittedName>
        <fullName evidence="1">Uncharacterized protein</fullName>
    </submittedName>
</protein>
<reference evidence="2" key="1">
    <citation type="journal article" date="2022" name="Mol. Ecol. Resour.">
        <title>The genomes of chicory, endive, great burdock and yacon provide insights into Asteraceae palaeo-polyploidization history and plant inulin production.</title>
        <authorList>
            <person name="Fan W."/>
            <person name="Wang S."/>
            <person name="Wang H."/>
            <person name="Wang A."/>
            <person name="Jiang F."/>
            <person name="Liu H."/>
            <person name="Zhao H."/>
            <person name="Xu D."/>
            <person name="Zhang Y."/>
        </authorList>
    </citation>
    <scope>NUCLEOTIDE SEQUENCE [LARGE SCALE GENOMIC DNA]</scope>
    <source>
        <strain evidence="2">cv. Yunnan</strain>
    </source>
</reference>
<proteinExistence type="predicted"/>
<keyword evidence="2" id="KW-1185">Reference proteome</keyword>
<comment type="caution">
    <text evidence="1">The sequence shown here is derived from an EMBL/GenBank/DDBJ whole genome shotgun (WGS) entry which is preliminary data.</text>
</comment>
<name>A0ACB9FT27_9ASTR</name>
<dbReference type="EMBL" id="CM042033">
    <property type="protein sequence ID" value="KAI3773980.1"/>
    <property type="molecule type" value="Genomic_DNA"/>
</dbReference>
<organism evidence="1 2">
    <name type="scientific">Smallanthus sonchifolius</name>
    <dbReference type="NCBI Taxonomy" id="185202"/>
    <lineage>
        <taxon>Eukaryota</taxon>
        <taxon>Viridiplantae</taxon>
        <taxon>Streptophyta</taxon>
        <taxon>Embryophyta</taxon>
        <taxon>Tracheophyta</taxon>
        <taxon>Spermatophyta</taxon>
        <taxon>Magnoliopsida</taxon>
        <taxon>eudicotyledons</taxon>
        <taxon>Gunneridae</taxon>
        <taxon>Pentapetalae</taxon>
        <taxon>asterids</taxon>
        <taxon>campanulids</taxon>
        <taxon>Asterales</taxon>
        <taxon>Asteraceae</taxon>
        <taxon>Asteroideae</taxon>
        <taxon>Heliantheae alliance</taxon>
        <taxon>Millerieae</taxon>
        <taxon>Smallanthus</taxon>
    </lineage>
</organism>
<reference evidence="1 2" key="2">
    <citation type="journal article" date="2022" name="Mol. Ecol. Resour.">
        <title>The genomes of chicory, endive, great burdock and yacon provide insights into Asteraceae paleo-polyploidization history and plant inulin production.</title>
        <authorList>
            <person name="Fan W."/>
            <person name="Wang S."/>
            <person name="Wang H."/>
            <person name="Wang A."/>
            <person name="Jiang F."/>
            <person name="Liu H."/>
            <person name="Zhao H."/>
            <person name="Xu D."/>
            <person name="Zhang Y."/>
        </authorList>
    </citation>
    <scope>NUCLEOTIDE SEQUENCE [LARGE SCALE GENOMIC DNA]</scope>
    <source>
        <strain evidence="2">cv. Yunnan</strain>
        <tissue evidence="1">Leaves</tissue>
    </source>
</reference>
<gene>
    <name evidence="1" type="ORF">L1987_48520</name>
</gene>
<evidence type="ECO:0000313" key="1">
    <source>
        <dbReference type="EMBL" id="KAI3773980.1"/>
    </source>
</evidence>
<sequence length="122" mass="14075">MTFGNRKLNINIFSNSFTYSVENKCSKSVTTNVCHPRVKENEGYTKKKGTMFDRFNVKDEPKAIEKKTERLKDEKKPPDHVRHPNEKVDSDVEFTREETWSWSDSNQGGGGASRSNFVFQPP</sequence>
<evidence type="ECO:0000313" key="2">
    <source>
        <dbReference type="Proteomes" id="UP001056120"/>
    </source>
</evidence>
<accession>A0ACB9FT27</accession>